<dbReference type="GO" id="GO:0030027">
    <property type="term" value="C:lamellipodium"/>
    <property type="evidence" value="ECO:0007669"/>
    <property type="project" value="TreeGrafter"/>
</dbReference>
<evidence type="ECO:0000256" key="1">
    <source>
        <dbReference type="ARBA" id="ARBA00022468"/>
    </source>
</evidence>
<feature type="compositionally biased region" description="Polar residues" evidence="2">
    <location>
        <begin position="430"/>
        <end position="458"/>
    </location>
</feature>
<keyword evidence="5" id="KW-1185">Reference proteome</keyword>
<feature type="region of interest" description="Disordered" evidence="2">
    <location>
        <begin position="547"/>
        <end position="634"/>
    </location>
</feature>
<keyword evidence="1" id="KW-0343">GTPase activation</keyword>
<feature type="compositionally biased region" description="Basic and acidic residues" evidence="2">
    <location>
        <begin position="1145"/>
        <end position="1161"/>
    </location>
</feature>
<dbReference type="Proteomes" id="UP000694410">
    <property type="component" value="Unplaced"/>
</dbReference>
<name>A0A8C0V4Z5_CYACU</name>
<feature type="compositionally biased region" description="Basic and acidic residues" evidence="2">
    <location>
        <begin position="679"/>
        <end position="717"/>
    </location>
</feature>
<accession>A0A8C0V4Z5</accession>
<feature type="region of interest" description="Disordered" evidence="2">
    <location>
        <begin position="223"/>
        <end position="266"/>
    </location>
</feature>
<feature type="compositionally biased region" description="Basic and acidic residues" evidence="2">
    <location>
        <begin position="1116"/>
        <end position="1125"/>
    </location>
</feature>
<organism evidence="4 5">
    <name type="scientific">Cyanistes caeruleus</name>
    <name type="common">Eurasian blue tit</name>
    <name type="synonym">Parus caeruleus</name>
    <dbReference type="NCBI Taxonomy" id="156563"/>
    <lineage>
        <taxon>Eukaryota</taxon>
        <taxon>Metazoa</taxon>
        <taxon>Chordata</taxon>
        <taxon>Craniata</taxon>
        <taxon>Vertebrata</taxon>
        <taxon>Euteleostomi</taxon>
        <taxon>Archelosauria</taxon>
        <taxon>Archosauria</taxon>
        <taxon>Dinosauria</taxon>
        <taxon>Saurischia</taxon>
        <taxon>Theropoda</taxon>
        <taxon>Coelurosauria</taxon>
        <taxon>Aves</taxon>
        <taxon>Neognathae</taxon>
        <taxon>Neoaves</taxon>
        <taxon>Telluraves</taxon>
        <taxon>Australaves</taxon>
        <taxon>Passeriformes</taxon>
        <taxon>Paridae</taxon>
        <taxon>Cyanistes</taxon>
    </lineage>
</organism>
<feature type="domain" description="Rho-GAP" evidence="3">
    <location>
        <begin position="1"/>
        <end position="55"/>
    </location>
</feature>
<evidence type="ECO:0000313" key="5">
    <source>
        <dbReference type="Proteomes" id="UP000694410"/>
    </source>
</evidence>
<reference evidence="4" key="1">
    <citation type="submission" date="2025-08" db="UniProtKB">
        <authorList>
            <consortium name="Ensembl"/>
        </authorList>
    </citation>
    <scope>IDENTIFICATION</scope>
</reference>
<dbReference type="InterPro" id="IPR051576">
    <property type="entry name" value="PX-Rho_GAP"/>
</dbReference>
<feature type="region of interest" description="Disordered" evidence="2">
    <location>
        <begin position="663"/>
        <end position="749"/>
    </location>
</feature>
<reference evidence="4" key="2">
    <citation type="submission" date="2025-09" db="UniProtKB">
        <authorList>
            <consortium name="Ensembl"/>
        </authorList>
    </citation>
    <scope>IDENTIFICATION</scope>
</reference>
<gene>
    <name evidence="4" type="primary">ARHGAP31</name>
</gene>
<dbReference type="GO" id="GO:0005096">
    <property type="term" value="F:GTPase activator activity"/>
    <property type="evidence" value="ECO:0007669"/>
    <property type="project" value="UniProtKB-KW"/>
</dbReference>
<feature type="compositionally biased region" description="Basic and acidic residues" evidence="2">
    <location>
        <begin position="377"/>
        <end position="391"/>
    </location>
</feature>
<feature type="compositionally biased region" description="Polar residues" evidence="2">
    <location>
        <begin position="566"/>
        <end position="587"/>
    </location>
</feature>
<feature type="region of interest" description="Disordered" evidence="2">
    <location>
        <begin position="1263"/>
        <end position="1284"/>
    </location>
</feature>
<dbReference type="Ensembl" id="ENSCCET00000025089.1">
    <property type="protein sequence ID" value="ENSCCEP00000016233.1"/>
    <property type="gene ID" value="ENSCCEG00000015212.1"/>
</dbReference>
<dbReference type="PANTHER" id="PTHR15729:SF3">
    <property type="entry name" value="RHO GTPASE-ACTIVATING PROTEIN 31"/>
    <property type="match status" value="1"/>
</dbReference>
<feature type="compositionally biased region" description="Low complexity" evidence="2">
    <location>
        <begin position="355"/>
        <end position="373"/>
    </location>
</feature>
<evidence type="ECO:0000313" key="4">
    <source>
        <dbReference type="Ensembl" id="ENSCCEP00000016233.1"/>
    </source>
</evidence>
<dbReference type="GO" id="GO:0007264">
    <property type="term" value="P:small GTPase-mediated signal transduction"/>
    <property type="evidence" value="ECO:0007669"/>
    <property type="project" value="TreeGrafter"/>
</dbReference>
<dbReference type="SUPFAM" id="SSF48350">
    <property type="entry name" value="GTPase activation domain, GAP"/>
    <property type="match status" value="1"/>
</dbReference>
<feature type="compositionally biased region" description="Polar residues" evidence="2">
    <location>
        <begin position="851"/>
        <end position="860"/>
    </location>
</feature>
<protein>
    <submittedName>
        <fullName evidence="4">Rho GTPase activating protein 31</fullName>
    </submittedName>
</protein>
<feature type="region of interest" description="Disordered" evidence="2">
    <location>
        <begin position="343"/>
        <end position="520"/>
    </location>
</feature>
<feature type="compositionally biased region" description="Low complexity" evidence="2">
    <location>
        <begin position="549"/>
        <end position="565"/>
    </location>
</feature>
<feature type="compositionally biased region" description="Basic and acidic residues" evidence="2">
    <location>
        <begin position="478"/>
        <end position="507"/>
    </location>
</feature>
<sequence>MTNMHTRNLALVWAPNLLRSKEIEAVGCNGDAAFLEVRVQQLVIEFILNHVDQIFNNNRKASSAENIESTSVVKSLTLPSASLPMKLVSLEEAQARSLSASHPARKERRENSLPEIVPVIGSLFHTVVDLPDSKRKLSTKSKKWKSIFNLGRSGSESKSKLSRNGSVFVRAQKLSEKATIRPAKSMDSLCSLPVEGEDDKSRFKRSVTTGGFFVPTKIRTGGTGSSYDLSKENEWEREGSAMGAKGSSELGGEKGLPRTPQVKSPPEQLKVFRVTEDAENEQISAKGVLMFYTSETATKSGFPSSLFPLEASPHHQRKALNISEPFAVSVPLRVSAVISTNSTPCRVPTKEKHSLSSLEELSSLVESTSPSALEAGTHTRTEQAAEHKEKQLGPALPVATSRGSHPEELVAARKPESLETPQPAAENQEVCGQSSCTSSASGPQQASERSPTLEQTPASDVVHKGPHPAGKAEQGQLKVRDASSEGSCDQREIETAKTEEGSHLRDETSEEDPANALLEPLWPEIQQELKIIEPEEELLLLPAAVPKTSPISESSSSVQTDSPSSGPGQSPTLAEQKSESRASQITQVPLFGASGMEEQDSLPSCQSDVAAQHSGASAPPKLGTLPTGSATPKNHQAMVEGRSECLTPTMDWKLHSQSEFSEIATSDGLSCSKGACPESGKEKDGAYQLQREKDGLTRVQTQREKHETMTTDERDTFSSKAQSGAGIQEVKEGSAVSRTQDAADQDDEDAWTDNVQSLELVEPWEDHQWVTSPLHSPTFKDIQEKMTQEFHPQSQRTETGLSLRPRFSRSLSLDSKDTVLSLWTTPFTFIDATDQQQPCGDILHSVPCELSKTQPMSPSSLGKAMQDENGSSPPEEPSKPEYSLIREKAPGEKAGPSIVPLLETQGKTVHVSKENPWSPKLELSLPCQNSPGSFSETKNMKEELSIPQDTVLGGETVTTALCSATESQLSNKGEETPRKVKTRPSSLNLDSLLPAPDFFTFESLSMPSAPGNLLYGQKEVKTSDSVPSLPTHCPAASRGVPWGSRFNAPVDLDLDYLAVAHANTGRRNSAPVSVSAVRTSFMIKMCQARAVPVIPPKIQYTQIPQPLQAQNAAPAAEKKEAEAKQAIRQAPRVAWSHLEAPKSPLTEKKAKAEKENSDPAQKDSACPWHGTLLGSPLESSQPSHHPAPDAPVLRRKRTSGGETAGDNPQSSKIERPSGFSKPSYRSRPGRPQSLILFSPPFPIMDHPASSADSRVLLSPIRSPTQTTSLSPICGDLSDPARTTPEGVTLRNKMTIPKNGQRLETSTSCFYQPQRRSVILDGRSGRQIE</sequence>
<feature type="compositionally biased region" description="Basic and acidic residues" evidence="2">
    <location>
        <begin position="229"/>
        <end position="239"/>
    </location>
</feature>
<feature type="region of interest" description="Disordered" evidence="2">
    <location>
        <begin position="1111"/>
        <end position="1238"/>
    </location>
</feature>
<evidence type="ECO:0000256" key="2">
    <source>
        <dbReference type="SAM" id="MobiDB-lite"/>
    </source>
</evidence>
<feature type="region of interest" description="Disordered" evidence="2">
    <location>
        <begin position="850"/>
        <end position="881"/>
    </location>
</feature>
<dbReference type="InterPro" id="IPR008936">
    <property type="entry name" value="Rho_GTPase_activation_prot"/>
</dbReference>
<dbReference type="PROSITE" id="PS50238">
    <property type="entry name" value="RHOGAP"/>
    <property type="match status" value="1"/>
</dbReference>
<dbReference type="PANTHER" id="PTHR15729">
    <property type="entry name" value="CDC42 GTPASE-ACTIVATING PROTEIN"/>
    <property type="match status" value="1"/>
</dbReference>
<proteinExistence type="predicted"/>
<dbReference type="InterPro" id="IPR000198">
    <property type="entry name" value="RhoGAP_dom"/>
</dbReference>
<evidence type="ECO:0000259" key="3">
    <source>
        <dbReference type="PROSITE" id="PS50238"/>
    </source>
</evidence>
<feature type="compositionally biased region" description="Basic and acidic residues" evidence="2">
    <location>
        <begin position="404"/>
        <end position="417"/>
    </location>
</feature>
<dbReference type="Gene3D" id="1.10.555.10">
    <property type="entry name" value="Rho GTPase activation protein"/>
    <property type="match status" value="1"/>
</dbReference>